<feature type="region of interest" description="Disordered" evidence="1">
    <location>
        <begin position="136"/>
        <end position="287"/>
    </location>
</feature>
<protein>
    <submittedName>
        <fullName evidence="3">Uncharacterized protein</fullName>
    </submittedName>
</protein>
<comment type="caution">
    <text evidence="3">The sequence shown here is derived from an EMBL/GenBank/DDBJ whole genome shotgun (WGS) entry which is preliminary data.</text>
</comment>
<feature type="compositionally biased region" description="Pro residues" evidence="1">
    <location>
        <begin position="223"/>
        <end position="250"/>
    </location>
</feature>
<feature type="compositionally biased region" description="Low complexity" evidence="1">
    <location>
        <begin position="175"/>
        <end position="201"/>
    </location>
</feature>
<evidence type="ECO:0000313" key="4">
    <source>
        <dbReference type="Proteomes" id="UP000805614"/>
    </source>
</evidence>
<keyword evidence="2" id="KW-1133">Transmembrane helix</keyword>
<organism evidence="3 4">
    <name type="scientific">Actinomadura alba</name>
    <dbReference type="NCBI Taxonomy" id="406431"/>
    <lineage>
        <taxon>Bacteria</taxon>
        <taxon>Bacillati</taxon>
        <taxon>Actinomycetota</taxon>
        <taxon>Actinomycetes</taxon>
        <taxon>Streptosporangiales</taxon>
        <taxon>Thermomonosporaceae</taxon>
        <taxon>Actinomadura</taxon>
    </lineage>
</organism>
<feature type="transmembrane region" description="Helical" evidence="2">
    <location>
        <begin position="71"/>
        <end position="89"/>
    </location>
</feature>
<sequence length="287" mass="29702">MQNGARHAVGAVVGLIVTPLLAAALMFGTERFVRGFRYFVLDGTDRWIAGAVVLFVAAVLGVLAGSRVSPLASLIPGVVYFIVGLLWMVSPRFAMEHTMRKLPDTLDRGYLILGPYGFLLLVGGFLLVASLPRSRWAAGTPRRPSGPAAGPPYEFGGMAPPYGQVPSPGPGQSSGHAGPAAMGQAPGPHGQAPGQHAQAPGSHGQAPAPHGQAPSPHQAHGQPPAPYQPGPGTPPPAYSPPAYSPPPPAPSEQRPPARKDEGEDESEAGSWTQMYGTGGSDKDDRNS</sequence>
<dbReference type="EMBL" id="JABVEC010000002">
    <property type="protein sequence ID" value="MBC6464743.1"/>
    <property type="molecule type" value="Genomic_DNA"/>
</dbReference>
<feature type="transmembrane region" description="Helical" evidence="2">
    <location>
        <begin position="7"/>
        <end position="27"/>
    </location>
</feature>
<proteinExistence type="predicted"/>
<feature type="transmembrane region" description="Helical" evidence="2">
    <location>
        <begin position="47"/>
        <end position="64"/>
    </location>
</feature>
<name>A0ABR7LK23_9ACTN</name>
<evidence type="ECO:0000256" key="1">
    <source>
        <dbReference type="SAM" id="MobiDB-lite"/>
    </source>
</evidence>
<gene>
    <name evidence="3" type="ORF">HKK74_04420</name>
</gene>
<feature type="compositionally biased region" description="Low complexity" evidence="1">
    <location>
        <begin position="137"/>
        <end position="152"/>
    </location>
</feature>
<feature type="transmembrane region" description="Helical" evidence="2">
    <location>
        <begin position="109"/>
        <end position="129"/>
    </location>
</feature>
<dbReference type="Proteomes" id="UP000805614">
    <property type="component" value="Unassembled WGS sequence"/>
</dbReference>
<keyword evidence="4" id="KW-1185">Reference proteome</keyword>
<dbReference type="RefSeq" id="WP_187241733.1">
    <property type="nucleotide sequence ID" value="NZ_BAAAOK010000008.1"/>
</dbReference>
<evidence type="ECO:0000256" key="2">
    <source>
        <dbReference type="SAM" id="Phobius"/>
    </source>
</evidence>
<evidence type="ECO:0000313" key="3">
    <source>
        <dbReference type="EMBL" id="MBC6464743.1"/>
    </source>
</evidence>
<keyword evidence="2" id="KW-0812">Transmembrane</keyword>
<feature type="compositionally biased region" description="Low complexity" evidence="1">
    <location>
        <begin position="212"/>
        <end position="222"/>
    </location>
</feature>
<accession>A0ABR7LK23</accession>
<keyword evidence="2" id="KW-0472">Membrane</keyword>
<reference evidence="3 4" key="1">
    <citation type="submission" date="2020-06" db="EMBL/GenBank/DDBJ databases">
        <title>Actinomadura xiongansis sp. nov., isolated from soil of Baiyangdian.</title>
        <authorList>
            <person name="Zhang X."/>
        </authorList>
    </citation>
    <scope>NUCLEOTIDE SEQUENCE [LARGE SCALE GENOMIC DNA]</scope>
    <source>
        <strain evidence="3 4">HBUM206468</strain>
    </source>
</reference>